<dbReference type="RefSeq" id="WP_166637982.1">
    <property type="nucleotide sequence ID" value="NZ_SNWX01000006.1"/>
</dbReference>
<reference evidence="2 3" key="1">
    <citation type="submission" date="2019-03" db="EMBL/GenBank/DDBJ databases">
        <title>Subsurface microbial communities from deep shales in Ohio and West Virginia, USA.</title>
        <authorList>
            <person name="Wrighton K."/>
        </authorList>
    </citation>
    <scope>NUCLEOTIDE SEQUENCE [LARGE SCALE GENOMIC DNA]</scope>
    <source>
        <strain evidence="2 3">MA284_T2</strain>
    </source>
</reference>
<feature type="compositionally biased region" description="Basic and acidic residues" evidence="1">
    <location>
        <begin position="268"/>
        <end position="285"/>
    </location>
</feature>
<proteinExistence type="predicted"/>
<name>A0A4R6LUE7_9FIRM</name>
<dbReference type="Proteomes" id="UP000295064">
    <property type="component" value="Unassembled WGS sequence"/>
</dbReference>
<gene>
    <name evidence="2" type="ORF">DFR79_106120</name>
</gene>
<evidence type="ECO:0000256" key="1">
    <source>
        <dbReference type="SAM" id="MobiDB-lite"/>
    </source>
</evidence>
<evidence type="ECO:0000313" key="3">
    <source>
        <dbReference type="Proteomes" id="UP000295064"/>
    </source>
</evidence>
<organism evidence="2 3">
    <name type="scientific">Halanaerobium saccharolyticum</name>
    <dbReference type="NCBI Taxonomy" id="43595"/>
    <lineage>
        <taxon>Bacteria</taxon>
        <taxon>Bacillati</taxon>
        <taxon>Bacillota</taxon>
        <taxon>Clostridia</taxon>
        <taxon>Halanaerobiales</taxon>
        <taxon>Halanaerobiaceae</taxon>
        <taxon>Halanaerobium</taxon>
    </lineage>
</organism>
<dbReference type="AlphaFoldDB" id="A0A4R6LUE7"/>
<comment type="caution">
    <text evidence="2">The sequence shown here is derived from an EMBL/GenBank/DDBJ whole genome shotgun (WGS) entry which is preliminary data.</text>
</comment>
<dbReference type="EMBL" id="SNWX01000006">
    <property type="protein sequence ID" value="TDO92307.1"/>
    <property type="molecule type" value="Genomic_DNA"/>
</dbReference>
<accession>A0A4R6LUE7</accession>
<protein>
    <submittedName>
        <fullName evidence="2">Uncharacterized protein</fullName>
    </submittedName>
</protein>
<feature type="region of interest" description="Disordered" evidence="1">
    <location>
        <begin position="1"/>
        <end position="23"/>
    </location>
</feature>
<feature type="region of interest" description="Disordered" evidence="1">
    <location>
        <begin position="248"/>
        <end position="285"/>
    </location>
</feature>
<evidence type="ECO:0000313" key="2">
    <source>
        <dbReference type="EMBL" id="TDO92307.1"/>
    </source>
</evidence>
<sequence length="285" mass="32237">MSKNEMSLQNQGKQSAVQGMASSRQAQEVQAAMVVAKRFPRDEEQAMNKIINACTRQSLAEQATYEYPRGGTKVKGPSIRLAETMARSWGNLDYGIIELEQKNGSSEMMAYCWDLETNTRETRIFTVKHVRDTKYGKKELESARDIYEMTANMGARRMRACILGVIPKHVAEEAVDQAEKTLANKNGQSLEQRIEKMVNAFAELGVNQEMLEEKIGCKAAAFTQNDVLKLGRIYRSIEDEMAGVEDFFDFGPEEKSPYDQDEKEPEDDFAKDVEDTIKESEKNNA</sequence>